<accession>A0ABY6CGW1</accession>
<dbReference type="Proteomes" id="UP001061862">
    <property type="component" value="Chromosome"/>
</dbReference>
<name>A0ABY6CGW1_9HYPH</name>
<dbReference type="Gene3D" id="3.10.50.30">
    <property type="entry name" value="Transcription elongation factor, GreA/GreB, C-terminal domain"/>
    <property type="match status" value="1"/>
</dbReference>
<organism evidence="1 2">
    <name type="scientific">Devosia neptuniae</name>
    <dbReference type="NCBI Taxonomy" id="191302"/>
    <lineage>
        <taxon>Bacteria</taxon>
        <taxon>Pseudomonadati</taxon>
        <taxon>Pseudomonadota</taxon>
        <taxon>Alphaproteobacteria</taxon>
        <taxon>Hyphomicrobiales</taxon>
        <taxon>Devosiaceae</taxon>
        <taxon>Devosia</taxon>
    </lineage>
</organism>
<dbReference type="RefSeq" id="WP_262171050.1">
    <property type="nucleotide sequence ID" value="NZ_CP104965.1"/>
</dbReference>
<evidence type="ECO:0008006" key="3">
    <source>
        <dbReference type="Google" id="ProtNLM"/>
    </source>
</evidence>
<proteinExistence type="predicted"/>
<protein>
    <recommendedName>
        <fullName evidence="3">Regulator of nucleoside diphosphate kinase</fullName>
    </recommendedName>
</protein>
<dbReference type="EMBL" id="CP104965">
    <property type="protein sequence ID" value="UXN71476.1"/>
    <property type="molecule type" value="Genomic_DNA"/>
</dbReference>
<gene>
    <name evidence="1" type="ORF">N8A98_09960</name>
</gene>
<evidence type="ECO:0000313" key="1">
    <source>
        <dbReference type="EMBL" id="UXN71476.1"/>
    </source>
</evidence>
<sequence length="139" mass="15547">MTIDDFPSEPAAVLPSAPLPDILINSDDYNRVLLLAERVSAHMPYVSAYLERELSRAELCQPWDPAGVSMGQRVRFALDDEPFQRLGRLTYPRNVVPRKGDVPILGAVGAALIGMHRNSSIEWLDDGRLRTLTVLDYGW</sequence>
<keyword evidence="2" id="KW-1185">Reference proteome</keyword>
<dbReference type="InterPro" id="IPR036953">
    <property type="entry name" value="GreA/GreB_C_sf"/>
</dbReference>
<reference evidence="1 2" key="1">
    <citation type="submission" date="2022-09" db="EMBL/GenBank/DDBJ databases">
        <title>Interaction between co-microsymbionts with complementary sets of symbiotic genes in legume-rhizobium systems.</title>
        <authorList>
            <person name="Safronova V."/>
            <person name="Sazanova A."/>
            <person name="Afonin A."/>
            <person name="Chirak E."/>
        </authorList>
    </citation>
    <scope>NUCLEOTIDE SEQUENCE [LARGE SCALE GENOMIC DNA]</scope>
    <source>
        <strain evidence="1 2">A18/4-1</strain>
    </source>
</reference>
<evidence type="ECO:0000313" key="2">
    <source>
        <dbReference type="Proteomes" id="UP001061862"/>
    </source>
</evidence>